<name>M3APK8_PSEFD</name>
<organism evidence="1 2">
    <name type="scientific">Pseudocercospora fijiensis (strain CIRAD86)</name>
    <name type="common">Black leaf streak disease fungus</name>
    <name type="synonym">Mycosphaerella fijiensis</name>
    <dbReference type="NCBI Taxonomy" id="383855"/>
    <lineage>
        <taxon>Eukaryota</taxon>
        <taxon>Fungi</taxon>
        <taxon>Dikarya</taxon>
        <taxon>Ascomycota</taxon>
        <taxon>Pezizomycotina</taxon>
        <taxon>Dothideomycetes</taxon>
        <taxon>Dothideomycetidae</taxon>
        <taxon>Mycosphaerellales</taxon>
        <taxon>Mycosphaerellaceae</taxon>
        <taxon>Pseudocercospora</taxon>
    </lineage>
</organism>
<dbReference type="AlphaFoldDB" id="M3APK8"/>
<evidence type="ECO:0000313" key="2">
    <source>
        <dbReference type="Proteomes" id="UP000016932"/>
    </source>
</evidence>
<dbReference type="VEuPathDB" id="FungiDB:MYCFIDRAFT_177972"/>
<dbReference type="KEGG" id="pfj:MYCFIDRAFT_177972"/>
<keyword evidence="2" id="KW-1185">Reference proteome</keyword>
<dbReference type="RefSeq" id="XP_007930098.1">
    <property type="nucleotide sequence ID" value="XM_007931907.1"/>
</dbReference>
<evidence type="ECO:0000313" key="1">
    <source>
        <dbReference type="EMBL" id="EME79372.1"/>
    </source>
</evidence>
<dbReference type="Proteomes" id="UP000016932">
    <property type="component" value="Unassembled WGS sequence"/>
</dbReference>
<sequence length="63" mass="6988">MQQDSRVVKELMDVGKDALGRLIADLRYVGRSLIVSRIGHRIQGSVRTVTHFTPADRGVSSHT</sequence>
<dbReference type="HOGENOM" id="CLU_2886813_0_0_1"/>
<proteinExistence type="predicted"/>
<dbReference type="GeneID" id="19333871"/>
<dbReference type="EMBL" id="KB446562">
    <property type="protein sequence ID" value="EME79372.1"/>
    <property type="molecule type" value="Genomic_DNA"/>
</dbReference>
<accession>M3APK8</accession>
<protein>
    <submittedName>
        <fullName evidence="1">Uncharacterized protein</fullName>
    </submittedName>
</protein>
<reference evidence="1 2" key="1">
    <citation type="journal article" date="2012" name="PLoS Pathog.">
        <title>Diverse lifestyles and strategies of plant pathogenesis encoded in the genomes of eighteen Dothideomycetes fungi.</title>
        <authorList>
            <person name="Ohm R.A."/>
            <person name="Feau N."/>
            <person name="Henrissat B."/>
            <person name="Schoch C.L."/>
            <person name="Horwitz B.A."/>
            <person name="Barry K.W."/>
            <person name="Condon B.J."/>
            <person name="Copeland A.C."/>
            <person name="Dhillon B."/>
            <person name="Glaser F."/>
            <person name="Hesse C.N."/>
            <person name="Kosti I."/>
            <person name="LaButti K."/>
            <person name="Lindquist E.A."/>
            <person name="Lucas S."/>
            <person name="Salamov A.A."/>
            <person name="Bradshaw R.E."/>
            <person name="Ciuffetti L."/>
            <person name="Hamelin R.C."/>
            <person name="Kema G.H.J."/>
            <person name="Lawrence C."/>
            <person name="Scott J.A."/>
            <person name="Spatafora J.W."/>
            <person name="Turgeon B.G."/>
            <person name="de Wit P.J.G.M."/>
            <person name="Zhong S."/>
            <person name="Goodwin S.B."/>
            <person name="Grigoriev I.V."/>
        </authorList>
    </citation>
    <scope>NUCLEOTIDE SEQUENCE [LARGE SCALE GENOMIC DNA]</scope>
    <source>
        <strain evidence="1 2">CIRAD86</strain>
    </source>
</reference>
<gene>
    <name evidence="1" type="ORF">MYCFIDRAFT_177972</name>
</gene>